<keyword evidence="4" id="KW-1185">Reference proteome</keyword>
<dbReference type="InterPro" id="IPR000326">
    <property type="entry name" value="PAP2/HPO"/>
</dbReference>
<accession>A0AAC9AVB8</accession>
<organism evidence="3 4">
    <name type="scientific">Sphingopyxis macrogoltabida</name>
    <name type="common">Sphingomonas macrogoltabidus</name>
    <dbReference type="NCBI Taxonomy" id="33050"/>
    <lineage>
        <taxon>Bacteria</taxon>
        <taxon>Pseudomonadati</taxon>
        <taxon>Pseudomonadota</taxon>
        <taxon>Alphaproteobacteria</taxon>
        <taxon>Sphingomonadales</taxon>
        <taxon>Sphingomonadaceae</taxon>
        <taxon>Sphingopyxis</taxon>
    </lineage>
</organism>
<dbReference type="InterPro" id="IPR036938">
    <property type="entry name" value="PAP2/HPO_sf"/>
</dbReference>
<dbReference type="PANTHER" id="PTHR14969">
    <property type="entry name" value="SPHINGOSINE-1-PHOSPHATE PHOSPHOHYDROLASE"/>
    <property type="match status" value="1"/>
</dbReference>
<evidence type="ECO:0000313" key="3">
    <source>
        <dbReference type="EMBL" id="AMU89704.1"/>
    </source>
</evidence>
<dbReference type="Pfam" id="PF01569">
    <property type="entry name" value="PAP2"/>
    <property type="match status" value="1"/>
</dbReference>
<dbReference type="AlphaFoldDB" id="A0AAC9AVB8"/>
<feature type="transmembrane region" description="Helical" evidence="1">
    <location>
        <begin position="187"/>
        <end position="205"/>
    </location>
</feature>
<feature type="transmembrane region" description="Helical" evidence="1">
    <location>
        <begin position="160"/>
        <end position="181"/>
    </location>
</feature>
<evidence type="ECO:0000259" key="2">
    <source>
        <dbReference type="SMART" id="SM00014"/>
    </source>
</evidence>
<keyword evidence="1" id="KW-1133">Transmembrane helix</keyword>
<feature type="transmembrane region" description="Helical" evidence="1">
    <location>
        <begin position="57"/>
        <end position="86"/>
    </location>
</feature>
<feature type="transmembrane region" description="Helical" evidence="1">
    <location>
        <begin position="93"/>
        <end position="115"/>
    </location>
</feature>
<evidence type="ECO:0000313" key="4">
    <source>
        <dbReference type="Proteomes" id="UP000076088"/>
    </source>
</evidence>
<gene>
    <name evidence="3" type="ORF">ATM17_11745</name>
</gene>
<dbReference type="Gene3D" id="1.20.144.10">
    <property type="entry name" value="Phosphatidic acid phosphatase type 2/haloperoxidase"/>
    <property type="match status" value="2"/>
</dbReference>
<dbReference type="SUPFAM" id="SSF48317">
    <property type="entry name" value="Acid phosphatase/Vanadium-dependent haloperoxidase"/>
    <property type="match status" value="1"/>
</dbReference>
<sequence>MTFLSDRPASPFPARALLIILLLFALLSGVVMAGFADGLDRRVGGALALSADTSPPWLITAMQWISFIGGGTPRWIIVILLCGLVWRWCGPRCATALAGASLLSNLASSLLKIAFGRARPDLIDHLDHVSSASYPSGHATNAAVVYLLLAWLTPPRWRPLAWALAGTMIVLNGFSRMTLGVHWASDIVGGTLLGAAFALLGAWWAGARNASPPLRDL</sequence>
<dbReference type="PANTHER" id="PTHR14969:SF13">
    <property type="entry name" value="AT30094P"/>
    <property type="match status" value="1"/>
</dbReference>
<reference evidence="3 4" key="2">
    <citation type="journal article" date="2016" name="Genome Announc.">
        <title>Complete Genome Sequence of Sphingopyxis macrogoltabida Strain 203N (NBRC 111659), a Polyethylene Glycol Degrader.</title>
        <authorList>
            <person name="Ohtsubo Y."/>
            <person name="Nonoyama S."/>
            <person name="Nagata Y."/>
            <person name="Numata M."/>
            <person name="Tsuchikane K."/>
            <person name="Hosoyama A."/>
            <person name="Yamazoe A."/>
            <person name="Tsuda M."/>
            <person name="Fujita N."/>
            <person name="Kawai F."/>
        </authorList>
    </citation>
    <scope>NUCLEOTIDE SEQUENCE [LARGE SCALE GENOMIC DNA]</scope>
    <source>
        <strain evidence="3 4">203N</strain>
    </source>
</reference>
<protein>
    <recommendedName>
        <fullName evidence="2">Phosphatidic acid phosphatase type 2/haloperoxidase domain-containing protein</fullName>
    </recommendedName>
</protein>
<dbReference type="RefSeq" id="WP_054726805.1">
    <property type="nucleotide sequence ID" value="NZ_CP009429.1"/>
</dbReference>
<dbReference type="KEGG" id="smaz:LH19_08095"/>
<reference evidence="4" key="1">
    <citation type="submission" date="2015-11" db="EMBL/GenBank/DDBJ databases">
        <title>Complete genome sequence of a polyethylene-glycol degrader Sphingopyxis macrogoltabida 203N (NBRC 111659).</title>
        <authorList>
            <person name="Yoshiyuki O."/>
            <person name="Shouta N."/>
            <person name="Nagata Y."/>
            <person name="Numata M."/>
            <person name="Tsuchikane K."/>
            <person name="Hosoyama A."/>
            <person name="Yamazoe A."/>
            <person name="Tsuda M."/>
            <person name="Fujita N."/>
            <person name="Kawai F."/>
        </authorList>
    </citation>
    <scope>NUCLEOTIDE SEQUENCE [LARGE SCALE GENOMIC DNA]</scope>
    <source>
        <strain evidence="4">203N</strain>
    </source>
</reference>
<dbReference type="EMBL" id="CP013344">
    <property type="protein sequence ID" value="AMU89704.1"/>
    <property type="molecule type" value="Genomic_DNA"/>
</dbReference>
<name>A0AAC9AVB8_SPHMC</name>
<evidence type="ECO:0000256" key="1">
    <source>
        <dbReference type="SAM" id="Phobius"/>
    </source>
</evidence>
<feature type="transmembrane region" description="Helical" evidence="1">
    <location>
        <begin position="135"/>
        <end position="153"/>
    </location>
</feature>
<dbReference type="CDD" id="cd03392">
    <property type="entry name" value="PAP2_like_2"/>
    <property type="match status" value="1"/>
</dbReference>
<dbReference type="SMART" id="SM00014">
    <property type="entry name" value="acidPPc"/>
    <property type="match status" value="1"/>
</dbReference>
<keyword evidence="1" id="KW-0812">Transmembrane</keyword>
<proteinExistence type="predicted"/>
<feature type="domain" description="Phosphatidic acid phosphatase type 2/haloperoxidase" evidence="2">
    <location>
        <begin position="93"/>
        <end position="202"/>
    </location>
</feature>
<dbReference type="Proteomes" id="UP000076088">
    <property type="component" value="Chromosome"/>
</dbReference>
<keyword evidence="1" id="KW-0472">Membrane</keyword>